<dbReference type="InterPro" id="IPR003599">
    <property type="entry name" value="Ig_sub"/>
</dbReference>
<dbReference type="SMART" id="SM00409">
    <property type="entry name" value="IG"/>
    <property type="match status" value="1"/>
</dbReference>
<feature type="compositionally biased region" description="Basic and acidic residues" evidence="3">
    <location>
        <begin position="31"/>
        <end position="40"/>
    </location>
</feature>
<dbReference type="InterPro" id="IPR003598">
    <property type="entry name" value="Ig_sub2"/>
</dbReference>
<accession>A0A8C3A7Q9</accession>
<evidence type="ECO:0000256" key="3">
    <source>
        <dbReference type="SAM" id="MobiDB-lite"/>
    </source>
</evidence>
<dbReference type="InterPro" id="IPR036179">
    <property type="entry name" value="Ig-like_dom_sf"/>
</dbReference>
<dbReference type="GO" id="GO:0050808">
    <property type="term" value="P:synapse organization"/>
    <property type="evidence" value="ECO:0007669"/>
    <property type="project" value="TreeGrafter"/>
</dbReference>
<name>A0A8C3A7Q9_CYCLU</name>
<dbReference type="FunFam" id="2.60.40.10:FF:000031">
    <property type="entry name" value="Myosin-binding protein C, slow type"/>
    <property type="match status" value="1"/>
</dbReference>
<dbReference type="Ensembl" id="ENSCLMT00005039295.1">
    <property type="protein sequence ID" value="ENSCLMP00005037829.1"/>
    <property type="gene ID" value="ENSCLMG00005017957.1"/>
</dbReference>
<dbReference type="GO" id="GO:0043025">
    <property type="term" value="C:neuronal cell body"/>
    <property type="evidence" value="ECO:0007669"/>
    <property type="project" value="TreeGrafter"/>
</dbReference>
<proteinExistence type="predicted"/>
<dbReference type="Proteomes" id="UP000694565">
    <property type="component" value="Unplaced"/>
</dbReference>
<dbReference type="SMART" id="SM00408">
    <property type="entry name" value="IGc2"/>
    <property type="match status" value="1"/>
</dbReference>
<dbReference type="GO" id="GO:0005886">
    <property type="term" value="C:plasma membrane"/>
    <property type="evidence" value="ECO:0007669"/>
    <property type="project" value="TreeGrafter"/>
</dbReference>
<keyword evidence="6" id="KW-1185">Reference proteome</keyword>
<dbReference type="GeneTree" id="ENSGT00940000169813"/>
<evidence type="ECO:0000313" key="6">
    <source>
        <dbReference type="Proteomes" id="UP000694565"/>
    </source>
</evidence>
<dbReference type="SUPFAM" id="SSF48726">
    <property type="entry name" value="Immunoglobulin"/>
    <property type="match status" value="1"/>
</dbReference>
<evidence type="ECO:0000259" key="4">
    <source>
        <dbReference type="PROSITE" id="PS50835"/>
    </source>
</evidence>
<dbReference type="PROSITE" id="PS50835">
    <property type="entry name" value="IG_LIKE"/>
    <property type="match status" value="1"/>
</dbReference>
<dbReference type="InterPro" id="IPR050958">
    <property type="entry name" value="Cell_Adh-Cytoskel_Orgn"/>
</dbReference>
<dbReference type="GO" id="GO:0007156">
    <property type="term" value="P:homophilic cell adhesion via plasma membrane adhesion molecules"/>
    <property type="evidence" value="ECO:0007669"/>
    <property type="project" value="TreeGrafter"/>
</dbReference>
<dbReference type="Pfam" id="PF07679">
    <property type="entry name" value="I-set"/>
    <property type="match status" value="1"/>
</dbReference>
<sequence length="246" mass="27274">MLRGVPAEGLRRTAEYRRGFCPQSASWSDSKCPKKDKEHVAPPPGSLYRGHMYRNIPVPQFPLISSLYAKLSQLAAGCRLYISRCDMRVVSIISQNIQGQGFTLLCFSGDYEHLLASTCDHSAHRVADGVFAPCLVPAKVPKGPDNMKAKKGTTVVLKAEIRGEPPPDAAWLKDGDDIDEDDRVFFDIGDTNTILTIKNAKLSDAGRYEVCVENSLGSDQSFMGPHLIVYKNNYLDVDRQCGHKWN</sequence>
<keyword evidence="2" id="KW-0393">Immunoglobulin domain</keyword>
<dbReference type="InterPro" id="IPR013098">
    <property type="entry name" value="Ig_I-set"/>
</dbReference>
<protein>
    <recommendedName>
        <fullName evidence="4">Ig-like domain-containing protein</fullName>
    </recommendedName>
</protein>
<dbReference type="InterPro" id="IPR007110">
    <property type="entry name" value="Ig-like_dom"/>
</dbReference>
<dbReference type="GO" id="GO:0030424">
    <property type="term" value="C:axon"/>
    <property type="evidence" value="ECO:0007669"/>
    <property type="project" value="TreeGrafter"/>
</dbReference>
<reference evidence="5" key="2">
    <citation type="submission" date="2025-09" db="UniProtKB">
        <authorList>
            <consortium name="Ensembl"/>
        </authorList>
    </citation>
    <scope>IDENTIFICATION</scope>
</reference>
<evidence type="ECO:0000256" key="1">
    <source>
        <dbReference type="ARBA" id="ARBA00022737"/>
    </source>
</evidence>
<dbReference type="AlphaFoldDB" id="A0A8C3A7Q9"/>
<dbReference type="InterPro" id="IPR013783">
    <property type="entry name" value="Ig-like_fold"/>
</dbReference>
<feature type="domain" description="Ig-like" evidence="4">
    <location>
        <begin position="133"/>
        <end position="223"/>
    </location>
</feature>
<feature type="region of interest" description="Disordered" evidence="3">
    <location>
        <begin position="22"/>
        <end position="43"/>
    </location>
</feature>
<dbReference type="Gene3D" id="2.60.40.10">
    <property type="entry name" value="Immunoglobulins"/>
    <property type="match status" value="1"/>
</dbReference>
<dbReference type="GO" id="GO:0008046">
    <property type="term" value="F:axon guidance receptor activity"/>
    <property type="evidence" value="ECO:0007669"/>
    <property type="project" value="TreeGrafter"/>
</dbReference>
<dbReference type="PANTHER" id="PTHR45080">
    <property type="entry name" value="CONTACTIN 5"/>
    <property type="match status" value="1"/>
</dbReference>
<reference evidence="5" key="1">
    <citation type="submission" date="2025-08" db="UniProtKB">
        <authorList>
            <consortium name="Ensembl"/>
        </authorList>
    </citation>
    <scope>IDENTIFICATION</scope>
</reference>
<organism evidence="5 6">
    <name type="scientific">Cyclopterus lumpus</name>
    <name type="common">Lumpsucker</name>
    <dbReference type="NCBI Taxonomy" id="8103"/>
    <lineage>
        <taxon>Eukaryota</taxon>
        <taxon>Metazoa</taxon>
        <taxon>Chordata</taxon>
        <taxon>Craniata</taxon>
        <taxon>Vertebrata</taxon>
        <taxon>Euteleostomi</taxon>
        <taxon>Actinopterygii</taxon>
        <taxon>Neopterygii</taxon>
        <taxon>Teleostei</taxon>
        <taxon>Neoteleostei</taxon>
        <taxon>Acanthomorphata</taxon>
        <taxon>Eupercaria</taxon>
        <taxon>Perciformes</taxon>
        <taxon>Cottioidei</taxon>
        <taxon>Cottales</taxon>
        <taxon>Cyclopteridae</taxon>
        <taxon>Cyclopterus</taxon>
    </lineage>
</organism>
<dbReference type="PANTHER" id="PTHR45080:SF34">
    <property type="entry name" value="MYOSIN LIGHT CHAIN KINASE, SMOOTH MUSCLE-LIKE"/>
    <property type="match status" value="1"/>
</dbReference>
<evidence type="ECO:0000256" key="2">
    <source>
        <dbReference type="ARBA" id="ARBA00023319"/>
    </source>
</evidence>
<evidence type="ECO:0000313" key="5">
    <source>
        <dbReference type="Ensembl" id="ENSCLMP00005037829.1"/>
    </source>
</evidence>
<keyword evidence="1" id="KW-0677">Repeat</keyword>